<protein>
    <recommendedName>
        <fullName evidence="2">Protein aurora borealis</fullName>
    </recommendedName>
</protein>
<dbReference type="AlphaFoldDB" id="A0A9P0DER8"/>
<dbReference type="PANTHER" id="PTHR14728">
    <property type="entry name" value="PROTEIN AURORA BOREALIS"/>
    <property type="match status" value="1"/>
</dbReference>
<dbReference type="EMBL" id="OU892283">
    <property type="protein sequence ID" value="CAH1133649.1"/>
    <property type="molecule type" value="Genomic_DNA"/>
</dbReference>
<dbReference type="Pfam" id="PF15280">
    <property type="entry name" value="BORA_N"/>
    <property type="match status" value="1"/>
</dbReference>
<feature type="compositionally biased region" description="Basic residues" evidence="6">
    <location>
        <begin position="12"/>
        <end position="24"/>
    </location>
</feature>
<dbReference type="GO" id="GO:0005634">
    <property type="term" value="C:nucleus"/>
    <property type="evidence" value="ECO:0007669"/>
    <property type="project" value="TreeGrafter"/>
</dbReference>
<comment type="similarity">
    <text evidence="1">Belongs to the BORA family.</text>
</comment>
<name>A0A9P0DER8_9CUCU</name>
<dbReference type="GO" id="GO:0005737">
    <property type="term" value="C:cytoplasm"/>
    <property type="evidence" value="ECO:0007669"/>
    <property type="project" value="TreeGrafter"/>
</dbReference>
<sequence length="415" mass="46281">MMSENVKSDSKSHKHKTPSPKTKINKFYKQISGMGGSPFKNLPNFSTPPSKSAIIFNPFEPHLFERLHLPTCSPDVFEQISTSKTEENFKWSIDDISILKPADIDESSLSQHVVTEDPHIESMVQEKICKFFSENKIVPSPLNAKVQQSFCLVRESLGVTPEKYVNTDEQCIGFSMDDNASFYKELFEFEDNEENSAEVKSLSPPAAISGDLGIPALLFSPTTRGFGTPELNGSALSPITKTLPLPTRFSFSDDMSIDISVIEVSDKDNQLDISGNEVLDKDDQLMLTTCTPMKKTDTTFGKNADCSMVSSFSSSCTDSDKMDVSHSYTPRSKLFTRKKQRKRLSKSFRSQFEVADKNTSLPSEDQIFVEKGKMLENDTTDVGYCTHDTGDYSNNYCANVFASTPSSKRTAILDF</sequence>
<evidence type="ECO:0000256" key="4">
    <source>
        <dbReference type="ARBA" id="ARBA00022776"/>
    </source>
</evidence>
<reference evidence="7" key="1">
    <citation type="submission" date="2022-01" db="EMBL/GenBank/DDBJ databases">
        <authorList>
            <person name="King R."/>
        </authorList>
    </citation>
    <scope>NUCLEOTIDE SEQUENCE</scope>
</reference>
<dbReference type="GO" id="GO:0060236">
    <property type="term" value="P:regulation of mitotic spindle organization"/>
    <property type="evidence" value="ECO:0007669"/>
    <property type="project" value="TreeGrafter"/>
</dbReference>
<keyword evidence="8" id="KW-1185">Reference proteome</keyword>
<dbReference type="PANTHER" id="PTHR14728:SF2">
    <property type="entry name" value="PROTEIN AURORA BOREALIS"/>
    <property type="match status" value="1"/>
</dbReference>
<evidence type="ECO:0000256" key="2">
    <source>
        <dbReference type="ARBA" id="ARBA00020055"/>
    </source>
</evidence>
<evidence type="ECO:0000313" key="8">
    <source>
        <dbReference type="Proteomes" id="UP001152799"/>
    </source>
</evidence>
<dbReference type="PRINTS" id="PR02038">
    <property type="entry name" value="AURORABORA"/>
</dbReference>
<keyword evidence="4" id="KW-0498">Mitosis</keyword>
<gene>
    <name evidence="7" type="ORF">CEUTPL_LOCUS12098</name>
</gene>
<evidence type="ECO:0000256" key="6">
    <source>
        <dbReference type="SAM" id="MobiDB-lite"/>
    </source>
</evidence>
<keyword evidence="3" id="KW-0132">Cell division</keyword>
<accession>A0A9P0DER8</accession>
<dbReference type="Proteomes" id="UP001152799">
    <property type="component" value="Chromosome 7"/>
</dbReference>
<proteinExistence type="inferred from homology"/>
<evidence type="ECO:0000256" key="1">
    <source>
        <dbReference type="ARBA" id="ARBA00010963"/>
    </source>
</evidence>
<dbReference type="GO" id="GO:0051301">
    <property type="term" value="P:cell division"/>
    <property type="evidence" value="ECO:0007669"/>
    <property type="project" value="UniProtKB-KW"/>
</dbReference>
<evidence type="ECO:0000256" key="3">
    <source>
        <dbReference type="ARBA" id="ARBA00022618"/>
    </source>
</evidence>
<organism evidence="7 8">
    <name type="scientific">Ceutorhynchus assimilis</name>
    <name type="common">cabbage seed weevil</name>
    <dbReference type="NCBI Taxonomy" id="467358"/>
    <lineage>
        <taxon>Eukaryota</taxon>
        <taxon>Metazoa</taxon>
        <taxon>Ecdysozoa</taxon>
        <taxon>Arthropoda</taxon>
        <taxon>Hexapoda</taxon>
        <taxon>Insecta</taxon>
        <taxon>Pterygota</taxon>
        <taxon>Neoptera</taxon>
        <taxon>Endopterygota</taxon>
        <taxon>Coleoptera</taxon>
        <taxon>Polyphaga</taxon>
        <taxon>Cucujiformia</taxon>
        <taxon>Curculionidae</taxon>
        <taxon>Ceutorhynchinae</taxon>
        <taxon>Ceutorhynchus</taxon>
    </lineage>
</organism>
<evidence type="ECO:0000313" key="7">
    <source>
        <dbReference type="EMBL" id="CAH1133649.1"/>
    </source>
</evidence>
<dbReference type="GO" id="GO:0019901">
    <property type="term" value="F:protein kinase binding"/>
    <property type="evidence" value="ECO:0007669"/>
    <property type="project" value="TreeGrafter"/>
</dbReference>
<dbReference type="GO" id="GO:0007088">
    <property type="term" value="P:regulation of mitotic nuclear division"/>
    <property type="evidence" value="ECO:0007669"/>
    <property type="project" value="TreeGrafter"/>
</dbReference>
<dbReference type="InterPro" id="IPR023252">
    <property type="entry name" value="Aurora_borealis_protein"/>
</dbReference>
<dbReference type="OrthoDB" id="10020858at2759"/>
<feature type="compositionally biased region" description="Basic and acidic residues" evidence="6">
    <location>
        <begin position="1"/>
        <end position="11"/>
    </location>
</feature>
<keyword evidence="5" id="KW-0131">Cell cycle</keyword>
<feature type="region of interest" description="Disordered" evidence="6">
    <location>
        <begin position="1"/>
        <end position="24"/>
    </location>
</feature>
<evidence type="ECO:0000256" key="5">
    <source>
        <dbReference type="ARBA" id="ARBA00023306"/>
    </source>
</evidence>